<feature type="region of interest" description="Disordered" evidence="1">
    <location>
        <begin position="1"/>
        <end position="63"/>
    </location>
</feature>
<protein>
    <submittedName>
        <fullName evidence="2">Uncharacterized protein</fullName>
    </submittedName>
</protein>
<evidence type="ECO:0000313" key="2">
    <source>
        <dbReference type="EMBL" id="MBD3844262.1"/>
    </source>
</evidence>
<sequence>MTKEEKTTPTWGYHETEQPRIFDLKEGESLPKGWEDTPAAFEEDGDDKPKRRGRPPKTDISGD</sequence>
<dbReference type="Proteomes" id="UP000619295">
    <property type="component" value="Unassembled WGS sequence"/>
</dbReference>
<name>A0A927E4Y8_9HYPH</name>
<feature type="compositionally biased region" description="Basic and acidic residues" evidence="1">
    <location>
        <begin position="14"/>
        <end position="35"/>
    </location>
</feature>
<evidence type="ECO:0000313" key="3">
    <source>
        <dbReference type="Proteomes" id="UP000619295"/>
    </source>
</evidence>
<dbReference type="RefSeq" id="WP_191123079.1">
    <property type="nucleotide sequence ID" value="NZ_JACXWY010000001.1"/>
</dbReference>
<keyword evidence="3" id="KW-1185">Reference proteome</keyword>
<organism evidence="2 3">
    <name type="scientific">Bosea spartocytisi</name>
    <dbReference type="NCBI Taxonomy" id="2773451"/>
    <lineage>
        <taxon>Bacteria</taxon>
        <taxon>Pseudomonadati</taxon>
        <taxon>Pseudomonadota</taxon>
        <taxon>Alphaproteobacteria</taxon>
        <taxon>Hyphomicrobiales</taxon>
        <taxon>Boseaceae</taxon>
        <taxon>Bosea</taxon>
    </lineage>
</organism>
<proteinExistence type="predicted"/>
<comment type="caution">
    <text evidence="2">The sequence shown here is derived from an EMBL/GenBank/DDBJ whole genome shotgun (WGS) entry which is preliminary data.</text>
</comment>
<reference evidence="2" key="1">
    <citation type="submission" date="2020-09" db="EMBL/GenBank/DDBJ databases">
        <title>Bosea spartocytisi sp. nov. a root nodule endophyte of Spartocytisus supranubius in the high mountain ecosystem fo the Teide National Park (Canary Islands, Spain).</title>
        <authorList>
            <person name="Pulido-Suarez L."/>
            <person name="Peix A."/>
            <person name="Igual J.M."/>
            <person name="Socas-Perez N."/>
            <person name="Velazquez E."/>
            <person name="Flores-Felix J.D."/>
            <person name="Leon-Barrios M."/>
        </authorList>
    </citation>
    <scope>NUCLEOTIDE SEQUENCE</scope>
    <source>
        <strain evidence="2">SSUT16</strain>
    </source>
</reference>
<dbReference type="AlphaFoldDB" id="A0A927E4Y8"/>
<accession>A0A927E4Y8</accession>
<evidence type="ECO:0000256" key="1">
    <source>
        <dbReference type="SAM" id="MobiDB-lite"/>
    </source>
</evidence>
<dbReference type="EMBL" id="JACXWY010000001">
    <property type="protein sequence ID" value="MBD3844262.1"/>
    <property type="molecule type" value="Genomic_DNA"/>
</dbReference>
<gene>
    <name evidence="2" type="ORF">IED13_01030</name>
</gene>